<dbReference type="Proteomes" id="UP000295110">
    <property type="component" value="Unassembled WGS sequence"/>
</dbReference>
<evidence type="ECO:0000256" key="1">
    <source>
        <dbReference type="SAM" id="MobiDB-lite"/>
    </source>
</evidence>
<feature type="region of interest" description="Disordered" evidence="1">
    <location>
        <begin position="24"/>
        <end position="46"/>
    </location>
</feature>
<dbReference type="AlphaFoldDB" id="A0A4R3UJ31"/>
<evidence type="ECO:0000313" key="5">
    <source>
        <dbReference type="Proteomes" id="UP000295110"/>
    </source>
</evidence>
<feature type="compositionally biased region" description="Polar residues" evidence="1">
    <location>
        <begin position="37"/>
        <end position="46"/>
    </location>
</feature>
<comment type="caution">
    <text evidence="4">The sequence shown here is derived from an EMBL/GenBank/DDBJ whole genome shotgun (WGS) entry which is preliminary data.</text>
</comment>
<dbReference type="Pfam" id="PF14067">
    <property type="entry name" value="LssY_C"/>
    <property type="match status" value="1"/>
</dbReference>
<gene>
    <name evidence="4" type="ORF">EV671_103151</name>
</gene>
<dbReference type="RefSeq" id="WP_132575240.1">
    <property type="nucleotide sequence ID" value="NZ_CBCSGL010000030.1"/>
</dbReference>
<feature type="chain" id="PRO_5020483181" evidence="2">
    <location>
        <begin position="24"/>
        <end position="417"/>
    </location>
</feature>
<feature type="signal peptide" evidence="2">
    <location>
        <begin position="1"/>
        <end position="23"/>
    </location>
</feature>
<dbReference type="OrthoDB" id="3725455at2"/>
<dbReference type="InterPro" id="IPR025902">
    <property type="entry name" value="LssY-like-C_dom"/>
</dbReference>
<reference evidence="4 5" key="1">
    <citation type="submission" date="2019-03" db="EMBL/GenBank/DDBJ databases">
        <title>Genomic Encyclopedia of Type Strains, Phase IV (KMG-IV): sequencing the most valuable type-strain genomes for metagenomic binning, comparative biology and taxonomic classification.</title>
        <authorList>
            <person name="Goeker M."/>
        </authorList>
    </citation>
    <scope>NUCLEOTIDE SEQUENCE [LARGE SCALE GENOMIC DNA]</scope>
    <source>
        <strain evidence="4 5">DSM 654</strain>
    </source>
</reference>
<proteinExistence type="predicted"/>
<evidence type="ECO:0000259" key="3">
    <source>
        <dbReference type="Pfam" id="PF14067"/>
    </source>
</evidence>
<dbReference type="EMBL" id="SMBU01000031">
    <property type="protein sequence ID" value="TCU89946.1"/>
    <property type="molecule type" value="Genomic_DNA"/>
</dbReference>
<evidence type="ECO:0000313" key="4">
    <source>
        <dbReference type="EMBL" id="TCU89946.1"/>
    </source>
</evidence>
<organism evidence="4 5">
    <name type="scientific">Roseateles saccharophilus</name>
    <name type="common">Pseudomonas saccharophila</name>
    <dbReference type="NCBI Taxonomy" id="304"/>
    <lineage>
        <taxon>Bacteria</taxon>
        <taxon>Pseudomonadati</taxon>
        <taxon>Pseudomonadota</taxon>
        <taxon>Betaproteobacteria</taxon>
        <taxon>Burkholderiales</taxon>
        <taxon>Sphaerotilaceae</taxon>
        <taxon>Roseateles</taxon>
    </lineage>
</organism>
<sequence>MSLTRITQFWPWLLPAMMGMALAQQPSGAKPPDQPQPFLQRTQADAQTQEDVTVTVAALRPEDSLAVFGLPLADQGVQPVWVRIENRGARSWRFMPIFLDRDYFSPHEVAWMFHAKDAGSAGVRALLAGRAMPRTVAPNSVTSGYVYTNQTLGFKVVNVELVGDHAHLQFDFAHEQPGGRFDFRSLDPERLHPAAQLRNLTLPELRAALQALPCCTTDKPGTHLGDPLNLAMVGSERDLLAALVRSGWDFTDALGARSTEHMVSAFVLRGRYRNAPVSSLYFEGRAQDFAMQRSRNTVSQRNHLRLWMTPLRLDGQPVWVGQISRDIGVRLTDRSPTFTTHAIDPDVDEARDYLIEDLLRSGVAQRYGFVGGVGAASADQPRRNLTGDPYYTDGRRLLVFPSRQNIPLNEVETLLWD</sequence>
<keyword evidence="2" id="KW-0732">Signal</keyword>
<name>A0A4R3UJ31_ROSSA</name>
<feature type="domain" description="LssY-like C-terminal" evidence="3">
    <location>
        <begin position="215"/>
        <end position="395"/>
    </location>
</feature>
<accession>A0A4R3UJ31</accession>
<keyword evidence="5" id="KW-1185">Reference proteome</keyword>
<evidence type="ECO:0000256" key="2">
    <source>
        <dbReference type="SAM" id="SignalP"/>
    </source>
</evidence>
<protein>
    <submittedName>
        <fullName evidence="4">LssY-like putative type I secretion system component LssY</fullName>
    </submittedName>
</protein>